<evidence type="ECO:0000313" key="4">
    <source>
        <dbReference type="Proteomes" id="UP001596263"/>
    </source>
</evidence>
<proteinExistence type="inferred from homology"/>
<dbReference type="SMART" id="SM00867">
    <property type="entry name" value="YceI"/>
    <property type="match status" value="1"/>
</dbReference>
<dbReference type="RefSeq" id="WP_380852954.1">
    <property type="nucleotide sequence ID" value="NZ_JBHSKM010000008.1"/>
</dbReference>
<dbReference type="Pfam" id="PF04264">
    <property type="entry name" value="YceI"/>
    <property type="match status" value="1"/>
</dbReference>
<organism evidence="3 4">
    <name type="scientific">Streptomyces coerulescens</name>
    <dbReference type="NCBI Taxonomy" id="29304"/>
    <lineage>
        <taxon>Bacteria</taxon>
        <taxon>Bacillati</taxon>
        <taxon>Actinomycetota</taxon>
        <taxon>Actinomycetes</taxon>
        <taxon>Kitasatosporales</taxon>
        <taxon>Streptomycetaceae</taxon>
        <taxon>Streptomyces</taxon>
    </lineage>
</organism>
<dbReference type="Proteomes" id="UP001596263">
    <property type="component" value="Unassembled WGS sequence"/>
</dbReference>
<feature type="domain" description="Lipid/polyisoprenoid-binding YceI-like" evidence="2">
    <location>
        <begin position="13"/>
        <end position="176"/>
    </location>
</feature>
<comment type="similarity">
    <text evidence="1">Belongs to the UPF0312 family.</text>
</comment>
<protein>
    <submittedName>
        <fullName evidence="3">YceI family protein</fullName>
    </submittedName>
</protein>
<dbReference type="EMBL" id="JBHSKM010000008">
    <property type="protein sequence ID" value="MFC5215208.1"/>
    <property type="molecule type" value="Genomic_DNA"/>
</dbReference>
<dbReference type="PANTHER" id="PTHR34406:SF1">
    <property type="entry name" value="PROTEIN YCEI"/>
    <property type="match status" value="1"/>
</dbReference>
<accession>A0ABW0CIR6</accession>
<reference evidence="4" key="1">
    <citation type="journal article" date="2019" name="Int. J. Syst. Evol. Microbiol.">
        <title>The Global Catalogue of Microorganisms (GCM) 10K type strain sequencing project: providing services to taxonomists for standard genome sequencing and annotation.</title>
        <authorList>
            <consortium name="The Broad Institute Genomics Platform"/>
            <consortium name="The Broad Institute Genome Sequencing Center for Infectious Disease"/>
            <person name="Wu L."/>
            <person name="Ma J."/>
        </authorList>
    </citation>
    <scope>NUCLEOTIDE SEQUENCE [LARGE SCALE GENOMIC DNA]</scope>
    <source>
        <strain evidence="4">KCTC 42586</strain>
    </source>
</reference>
<evidence type="ECO:0000256" key="1">
    <source>
        <dbReference type="ARBA" id="ARBA00008812"/>
    </source>
</evidence>
<gene>
    <name evidence="3" type="ORF">ACFPQ9_15315</name>
</gene>
<dbReference type="PANTHER" id="PTHR34406">
    <property type="entry name" value="PROTEIN YCEI"/>
    <property type="match status" value="1"/>
</dbReference>
<keyword evidence="4" id="KW-1185">Reference proteome</keyword>
<dbReference type="InterPro" id="IPR007372">
    <property type="entry name" value="Lipid/polyisoprenoid-bd_YceI"/>
</dbReference>
<evidence type="ECO:0000259" key="2">
    <source>
        <dbReference type="SMART" id="SM00867"/>
    </source>
</evidence>
<dbReference type="Gene3D" id="2.40.128.110">
    <property type="entry name" value="Lipid/polyisoprenoid-binding, YceI-like"/>
    <property type="match status" value="1"/>
</dbReference>
<name>A0ABW0CIR6_STRCD</name>
<comment type="caution">
    <text evidence="3">The sequence shown here is derived from an EMBL/GenBank/DDBJ whole genome shotgun (WGS) entry which is preliminary data.</text>
</comment>
<sequence>MTTTTTLSELTGDYVIDAARTRIGFVARAALVSKVRGRFDDFEGTAHLDGDDPSRSGVGLVIRAGSIATGTDKCDDHLRSGDFLDVEEHPTITFASTEVARLDGTRFRVTGDLTVHGVTAPATVQFELTGAGSDPRGDFRVGFRGSAVISRRDWGVSWGRFLIADKVALEFEVAATRRP</sequence>
<dbReference type="SUPFAM" id="SSF101874">
    <property type="entry name" value="YceI-like"/>
    <property type="match status" value="1"/>
</dbReference>
<dbReference type="InterPro" id="IPR036761">
    <property type="entry name" value="TTHA0802/YceI-like_sf"/>
</dbReference>
<evidence type="ECO:0000313" key="3">
    <source>
        <dbReference type="EMBL" id="MFC5215208.1"/>
    </source>
</evidence>